<sequence length="53" mass="5844">MLHTQRAATHSVCTLSLLLLITCTKGQLVYEVHSNPSLPLLHLPRLPVTLILS</sequence>
<accession>A0A0E9W4H0</accession>
<feature type="chain" id="PRO_5002434636" evidence="1">
    <location>
        <begin position="27"/>
        <end position="53"/>
    </location>
</feature>
<protein>
    <submittedName>
        <fullName evidence="2">Uncharacterized protein</fullName>
    </submittedName>
</protein>
<name>A0A0E9W4H0_ANGAN</name>
<feature type="signal peptide" evidence="1">
    <location>
        <begin position="1"/>
        <end position="26"/>
    </location>
</feature>
<evidence type="ECO:0000256" key="1">
    <source>
        <dbReference type="SAM" id="SignalP"/>
    </source>
</evidence>
<organism evidence="2">
    <name type="scientific">Anguilla anguilla</name>
    <name type="common">European freshwater eel</name>
    <name type="synonym">Muraena anguilla</name>
    <dbReference type="NCBI Taxonomy" id="7936"/>
    <lineage>
        <taxon>Eukaryota</taxon>
        <taxon>Metazoa</taxon>
        <taxon>Chordata</taxon>
        <taxon>Craniata</taxon>
        <taxon>Vertebrata</taxon>
        <taxon>Euteleostomi</taxon>
        <taxon>Actinopterygii</taxon>
        <taxon>Neopterygii</taxon>
        <taxon>Teleostei</taxon>
        <taxon>Anguilliformes</taxon>
        <taxon>Anguillidae</taxon>
        <taxon>Anguilla</taxon>
    </lineage>
</organism>
<keyword evidence="1" id="KW-0732">Signal</keyword>
<evidence type="ECO:0000313" key="2">
    <source>
        <dbReference type="EMBL" id="JAH84383.1"/>
    </source>
</evidence>
<dbReference type="AlphaFoldDB" id="A0A0E9W4H0"/>
<dbReference type="EMBL" id="GBXM01024194">
    <property type="protein sequence ID" value="JAH84383.1"/>
    <property type="molecule type" value="Transcribed_RNA"/>
</dbReference>
<reference evidence="2" key="2">
    <citation type="journal article" date="2015" name="Fish Shellfish Immunol.">
        <title>Early steps in the European eel (Anguilla anguilla)-Vibrio vulnificus interaction in the gills: Role of the RtxA13 toxin.</title>
        <authorList>
            <person name="Callol A."/>
            <person name="Pajuelo D."/>
            <person name="Ebbesson L."/>
            <person name="Teles M."/>
            <person name="MacKenzie S."/>
            <person name="Amaro C."/>
        </authorList>
    </citation>
    <scope>NUCLEOTIDE SEQUENCE</scope>
</reference>
<reference evidence="2" key="1">
    <citation type="submission" date="2014-11" db="EMBL/GenBank/DDBJ databases">
        <authorList>
            <person name="Amaro Gonzalez C."/>
        </authorList>
    </citation>
    <scope>NUCLEOTIDE SEQUENCE</scope>
</reference>
<proteinExistence type="predicted"/>